<accession>A0A9D1HKI2</accession>
<evidence type="ECO:0000313" key="1">
    <source>
        <dbReference type="EMBL" id="HIU10016.1"/>
    </source>
</evidence>
<proteinExistence type="predicted"/>
<comment type="caution">
    <text evidence="1">The sequence shown here is derived from an EMBL/GenBank/DDBJ whole genome shotgun (WGS) entry which is preliminary data.</text>
</comment>
<dbReference type="InterPro" id="IPR009899">
    <property type="entry name" value="ArdA"/>
</dbReference>
<dbReference type="EMBL" id="DVMH01000012">
    <property type="protein sequence ID" value="HIU10016.1"/>
    <property type="molecule type" value="Genomic_DNA"/>
</dbReference>
<dbReference type="AlphaFoldDB" id="A0A9D1HKI2"/>
<reference evidence="1" key="2">
    <citation type="journal article" date="2021" name="PeerJ">
        <title>Extensive microbial diversity within the chicken gut microbiome revealed by metagenomics and culture.</title>
        <authorList>
            <person name="Gilroy R."/>
            <person name="Ravi A."/>
            <person name="Getino M."/>
            <person name="Pursley I."/>
            <person name="Horton D.L."/>
            <person name="Alikhan N.F."/>
            <person name="Baker D."/>
            <person name="Gharbi K."/>
            <person name="Hall N."/>
            <person name="Watson M."/>
            <person name="Adriaenssens E.M."/>
            <person name="Foster-Nyarko E."/>
            <person name="Jarju S."/>
            <person name="Secka A."/>
            <person name="Antonio M."/>
            <person name="Oren A."/>
            <person name="Chaudhuri R.R."/>
            <person name="La Ragione R."/>
            <person name="Hildebrand F."/>
            <person name="Pallen M.J."/>
        </authorList>
    </citation>
    <scope>NUCLEOTIDE SEQUENCE</scope>
    <source>
        <strain evidence="1">2830</strain>
    </source>
</reference>
<name>A0A9D1HKI2_9FIRM</name>
<reference evidence="1" key="1">
    <citation type="submission" date="2020-10" db="EMBL/GenBank/DDBJ databases">
        <authorList>
            <person name="Gilroy R."/>
        </authorList>
    </citation>
    <scope>NUCLEOTIDE SEQUENCE</scope>
    <source>
        <strain evidence="1">2830</strain>
    </source>
</reference>
<dbReference type="Pfam" id="PF07275">
    <property type="entry name" value="ArdA"/>
    <property type="match status" value="1"/>
</dbReference>
<organism evidence="1 2">
    <name type="scientific">Candidatus Avidehalobacter gallistercoris</name>
    <dbReference type="NCBI Taxonomy" id="2840694"/>
    <lineage>
        <taxon>Bacteria</taxon>
        <taxon>Bacillati</taxon>
        <taxon>Bacillota</taxon>
        <taxon>Clostridia</taxon>
        <taxon>Eubacteriales</taxon>
        <taxon>Peptococcaceae</taxon>
        <taxon>Peptococcaceae incertae sedis</taxon>
        <taxon>Candidatus Avidehalobacter</taxon>
    </lineage>
</organism>
<sequence>MSGITVEFPTTKEAMREALKTIGVDGIRCRDVFLIEHDSNLSGFCHCLNQSDSVDELNYLCHLLSDMTDTELATFQAVVEYGAHNGSAADLINLALNVGCYDFYMGVDNDKELGHIYADD</sequence>
<evidence type="ECO:0000313" key="2">
    <source>
        <dbReference type="Proteomes" id="UP000824124"/>
    </source>
</evidence>
<feature type="non-terminal residue" evidence="1">
    <location>
        <position position="120"/>
    </location>
</feature>
<gene>
    <name evidence="1" type="ORF">IAB00_01995</name>
</gene>
<dbReference type="Proteomes" id="UP000824124">
    <property type="component" value="Unassembled WGS sequence"/>
</dbReference>
<protein>
    <submittedName>
        <fullName evidence="1">Antirestriction protein ArdA</fullName>
    </submittedName>
</protein>